<evidence type="ECO:0000313" key="1">
    <source>
        <dbReference type="EMBL" id="MCI60714.1"/>
    </source>
</evidence>
<organism evidence="1 2">
    <name type="scientific">Trifolium medium</name>
    <dbReference type="NCBI Taxonomy" id="97028"/>
    <lineage>
        <taxon>Eukaryota</taxon>
        <taxon>Viridiplantae</taxon>
        <taxon>Streptophyta</taxon>
        <taxon>Embryophyta</taxon>
        <taxon>Tracheophyta</taxon>
        <taxon>Spermatophyta</taxon>
        <taxon>Magnoliopsida</taxon>
        <taxon>eudicotyledons</taxon>
        <taxon>Gunneridae</taxon>
        <taxon>Pentapetalae</taxon>
        <taxon>rosids</taxon>
        <taxon>fabids</taxon>
        <taxon>Fabales</taxon>
        <taxon>Fabaceae</taxon>
        <taxon>Papilionoideae</taxon>
        <taxon>50 kb inversion clade</taxon>
        <taxon>NPAAA clade</taxon>
        <taxon>Hologalegina</taxon>
        <taxon>IRL clade</taxon>
        <taxon>Trifolieae</taxon>
        <taxon>Trifolium</taxon>
    </lineage>
</organism>
<sequence>DHCWKRGCYQGFFEFDLFQRSDIVKCVLGVVP</sequence>
<comment type="caution">
    <text evidence="1">The sequence shown here is derived from an EMBL/GenBank/DDBJ whole genome shotgun (WGS) entry which is preliminary data.</text>
</comment>
<protein>
    <submittedName>
        <fullName evidence="1">Uncharacterized protein</fullName>
    </submittedName>
</protein>
<keyword evidence="2" id="KW-1185">Reference proteome</keyword>
<dbReference type="AlphaFoldDB" id="A0A392TJE7"/>
<feature type="non-terminal residue" evidence="1">
    <location>
        <position position="1"/>
    </location>
</feature>
<proteinExistence type="predicted"/>
<reference evidence="1 2" key="1">
    <citation type="journal article" date="2018" name="Front. Plant Sci.">
        <title>Red Clover (Trifolium pratense) and Zigzag Clover (T. medium) - A Picture of Genomic Similarities and Differences.</title>
        <authorList>
            <person name="Dluhosova J."/>
            <person name="Istvanek J."/>
            <person name="Nedelnik J."/>
            <person name="Repkova J."/>
        </authorList>
    </citation>
    <scope>NUCLEOTIDE SEQUENCE [LARGE SCALE GENOMIC DNA]</scope>
    <source>
        <strain evidence="2">cv. 10/8</strain>
        <tissue evidence="1">Leaf</tissue>
    </source>
</reference>
<evidence type="ECO:0000313" key="2">
    <source>
        <dbReference type="Proteomes" id="UP000265520"/>
    </source>
</evidence>
<dbReference type="EMBL" id="LXQA010586645">
    <property type="protein sequence ID" value="MCI60714.1"/>
    <property type="molecule type" value="Genomic_DNA"/>
</dbReference>
<accession>A0A392TJE7</accession>
<dbReference type="Proteomes" id="UP000265520">
    <property type="component" value="Unassembled WGS sequence"/>
</dbReference>
<name>A0A392TJE7_9FABA</name>